<dbReference type="EMBL" id="LHQQ01000242">
    <property type="protein sequence ID" value="KOS38629.1"/>
    <property type="molecule type" value="Genomic_DNA"/>
</dbReference>
<organism evidence="1 2">
    <name type="scientific">Penicillium nordicum</name>
    <dbReference type="NCBI Taxonomy" id="229535"/>
    <lineage>
        <taxon>Eukaryota</taxon>
        <taxon>Fungi</taxon>
        <taxon>Dikarya</taxon>
        <taxon>Ascomycota</taxon>
        <taxon>Pezizomycotina</taxon>
        <taxon>Eurotiomycetes</taxon>
        <taxon>Eurotiomycetidae</taxon>
        <taxon>Eurotiales</taxon>
        <taxon>Aspergillaceae</taxon>
        <taxon>Penicillium</taxon>
    </lineage>
</organism>
<protein>
    <submittedName>
        <fullName evidence="1">Uncharacterized protein</fullName>
    </submittedName>
</protein>
<evidence type="ECO:0000313" key="2">
    <source>
        <dbReference type="Proteomes" id="UP000037696"/>
    </source>
</evidence>
<accession>A0A0N0RXT8</accession>
<evidence type="ECO:0000313" key="1">
    <source>
        <dbReference type="EMBL" id="KOS38629.1"/>
    </source>
</evidence>
<dbReference type="Proteomes" id="UP000037696">
    <property type="component" value="Unassembled WGS sequence"/>
</dbReference>
<sequence length="90" mass="10323">MFWGLNCFLSKVHRLQLASLGCYSVHYSFLLGMSISIPPTLLTAQAYLNYAYVINHVVKHRSFLSNHVQPNHDLFITRRLGTQHPQSPLL</sequence>
<comment type="caution">
    <text evidence="1">The sequence shown here is derived from an EMBL/GenBank/DDBJ whole genome shotgun (WGS) entry which is preliminary data.</text>
</comment>
<proteinExistence type="predicted"/>
<dbReference type="AlphaFoldDB" id="A0A0N0RXT8"/>
<reference evidence="1 2" key="1">
    <citation type="submission" date="2015-08" db="EMBL/GenBank/DDBJ databases">
        <title>Genome sequencing of Penicillium nordicum.</title>
        <authorList>
            <person name="Nguyen H.D."/>
            <person name="Seifert K.A."/>
        </authorList>
    </citation>
    <scope>NUCLEOTIDE SEQUENCE [LARGE SCALE GENOMIC DNA]</scope>
    <source>
        <strain evidence="1 2">DAOMC 185683</strain>
    </source>
</reference>
<name>A0A0N0RXT8_9EURO</name>
<keyword evidence="2" id="KW-1185">Reference proteome</keyword>
<gene>
    <name evidence="1" type="ORF">ACN38_g10546</name>
</gene>